<evidence type="ECO:0008006" key="2">
    <source>
        <dbReference type="Google" id="ProtNLM"/>
    </source>
</evidence>
<feature type="non-terminal residue" evidence="1">
    <location>
        <position position="1"/>
    </location>
</feature>
<reference evidence="1" key="1">
    <citation type="journal article" date="2015" name="Nature">
        <title>Complex archaea that bridge the gap between prokaryotes and eukaryotes.</title>
        <authorList>
            <person name="Spang A."/>
            <person name="Saw J.H."/>
            <person name="Jorgensen S.L."/>
            <person name="Zaremba-Niedzwiedzka K."/>
            <person name="Martijn J."/>
            <person name="Lind A.E."/>
            <person name="van Eijk R."/>
            <person name="Schleper C."/>
            <person name="Guy L."/>
            <person name="Ettema T.J."/>
        </authorList>
    </citation>
    <scope>NUCLEOTIDE SEQUENCE</scope>
</reference>
<gene>
    <name evidence="1" type="ORF">LCGC14_2967080</name>
</gene>
<dbReference type="EMBL" id="LAZR01060221">
    <property type="protein sequence ID" value="KKK66140.1"/>
    <property type="molecule type" value="Genomic_DNA"/>
</dbReference>
<name>A0A0F8XXX6_9ZZZZ</name>
<accession>A0A0F8XXX6</accession>
<comment type="caution">
    <text evidence="1">The sequence shown here is derived from an EMBL/GenBank/DDBJ whole genome shotgun (WGS) entry which is preliminary data.</text>
</comment>
<dbReference type="Gene3D" id="1.10.287.110">
    <property type="entry name" value="DnaJ domain"/>
    <property type="match status" value="1"/>
</dbReference>
<organism evidence="1">
    <name type="scientific">marine sediment metagenome</name>
    <dbReference type="NCBI Taxonomy" id="412755"/>
    <lineage>
        <taxon>unclassified sequences</taxon>
        <taxon>metagenomes</taxon>
        <taxon>ecological metagenomes</taxon>
    </lineage>
</organism>
<evidence type="ECO:0000313" key="1">
    <source>
        <dbReference type="EMBL" id="KKK66140.1"/>
    </source>
</evidence>
<sequence length="200" mass="22807">TCVAKTMDDHVEAYPLQWPAGRPRARRRQHAQFQSSLATARDHLMNEIRLLGGRQPVLSSNLELRLDGLPYANQRQPDDIGIAVYFTYKDKQHCFACDDWFRVEDNVRAIGKTIEALRGIARWGTGDMMERAFQGFVALPSPAQWWHVLGFESATGLKLNEVEQRYKTLAMQRHPDRGGSGDAMAELSWARDQAREQLPL</sequence>
<proteinExistence type="predicted"/>
<dbReference type="SUPFAM" id="SSF46565">
    <property type="entry name" value="Chaperone J-domain"/>
    <property type="match status" value="1"/>
</dbReference>
<dbReference type="InterPro" id="IPR036869">
    <property type="entry name" value="J_dom_sf"/>
</dbReference>
<protein>
    <recommendedName>
        <fullName evidence="2">J domain-containing protein</fullName>
    </recommendedName>
</protein>
<dbReference type="AlphaFoldDB" id="A0A0F8XXX6"/>